<keyword evidence="1" id="KW-0328">Glycosyltransferase</keyword>
<accession>A0A418WJE3</accession>
<evidence type="ECO:0000259" key="3">
    <source>
        <dbReference type="Pfam" id="PF00534"/>
    </source>
</evidence>
<proteinExistence type="predicted"/>
<gene>
    <name evidence="4" type="ORF">D3874_11670</name>
</gene>
<comment type="caution">
    <text evidence="4">The sequence shown here is derived from an EMBL/GenBank/DDBJ whole genome shotgun (WGS) entry which is preliminary data.</text>
</comment>
<organism evidence="4 5">
    <name type="scientific">Oleomonas cavernae</name>
    <dbReference type="NCBI Taxonomy" id="2320859"/>
    <lineage>
        <taxon>Bacteria</taxon>
        <taxon>Pseudomonadati</taxon>
        <taxon>Pseudomonadota</taxon>
        <taxon>Alphaproteobacteria</taxon>
        <taxon>Acetobacterales</taxon>
        <taxon>Acetobacteraceae</taxon>
        <taxon>Oleomonas</taxon>
    </lineage>
</organism>
<dbReference type="SUPFAM" id="SSF53756">
    <property type="entry name" value="UDP-Glycosyltransferase/glycogen phosphorylase"/>
    <property type="match status" value="1"/>
</dbReference>
<evidence type="ECO:0000313" key="4">
    <source>
        <dbReference type="EMBL" id="RJF89959.1"/>
    </source>
</evidence>
<dbReference type="Gene3D" id="3.40.50.2000">
    <property type="entry name" value="Glycogen Phosphorylase B"/>
    <property type="match status" value="2"/>
</dbReference>
<reference evidence="4 5" key="1">
    <citation type="submission" date="2018-09" db="EMBL/GenBank/DDBJ databases">
        <authorList>
            <person name="Zhu H."/>
        </authorList>
    </citation>
    <scope>NUCLEOTIDE SEQUENCE [LARGE SCALE GENOMIC DNA]</scope>
    <source>
        <strain evidence="4 5">K1W22B-8</strain>
    </source>
</reference>
<evidence type="ECO:0000256" key="2">
    <source>
        <dbReference type="ARBA" id="ARBA00022679"/>
    </source>
</evidence>
<protein>
    <submittedName>
        <fullName evidence="4">Glycosyltransferase</fullName>
    </submittedName>
</protein>
<evidence type="ECO:0000256" key="1">
    <source>
        <dbReference type="ARBA" id="ARBA00022676"/>
    </source>
</evidence>
<feature type="domain" description="Glycosyl transferase family 1" evidence="3">
    <location>
        <begin position="139"/>
        <end position="298"/>
    </location>
</feature>
<sequence length="323" mass="33184">MIAEWQAAGRTVRHLALGDSFPLATAGDIAAADAALAGLAPGTTVLVDGLAFSAVGSPIGRHARRLDLVALIHHPLSLETGLAPDIAAALRESELAALAQARAIVATSHETARGLIADFAVDPGRLSVAVPGTDTRGRAPARGNPPLLLSIATVIPRKGHDLLVAALARLAERPWTCRIVGDHDRDPAWTEKIRAAIAAAGLGARITLAGITRDPAAELQAADIFVLPSRYEGYGMAFAEALASGLPVVACRAGAVPEVVPDSAGILVPVDDAGALAAALALLLDDPARRRRLSDGAYAAGQRLPRWADSARTIAAVLDRVGP</sequence>
<dbReference type="PANTHER" id="PTHR12526:SF510">
    <property type="entry name" value="D-INOSITOL 3-PHOSPHATE GLYCOSYLTRANSFERASE"/>
    <property type="match status" value="1"/>
</dbReference>
<name>A0A418WJE3_9PROT</name>
<dbReference type="CDD" id="cd03801">
    <property type="entry name" value="GT4_PimA-like"/>
    <property type="match status" value="1"/>
</dbReference>
<evidence type="ECO:0000313" key="5">
    <source>
        <dbReference type="Proteomes" id="UP000284605"/>
    </source>
</evidence>
<dbReference type="EMBL" id="QYUK01000011">
    <property type="protein sequence ID" value="RJF89959.1"/>
    <property type="molecule type" value="Genomic_DNA"/>
</dbReference>
<keyword evidence="2 4" id="KW-0808">Transferase</keyword>
<dbReference type="OrthoDB" id="9790710at2"/>
<dbReference type="Proteomes" id="UP000284605">
    <property type="component" value="Unassembled WGS sequence"/>
</dbReference>
<dbReference type="PANTHER" id="PTHR12526">
    <property type="entry name" value="GLYCOSYLTRANSFERASE"/>
    <property type="match status" value="1"/>
</dbReference>
<dbReference type="GO" id="GO:0016757">
    <property type="term" value="F:glycosyltransferase activity"/>
    <property type="evidence" value="ECO:0007669"/>
    <property type="project" value="UniProtKB-KW"/>
</dbReference>
<dbReference type="InterPro" id="IPR001296">
    <property type="entry name" value="Glyco_trans_1"/>
</dbReference>
<dbReference type="Pfam" id="PF00534">
    <property type="entry name" value="Glycos_transf_1"/>
    <property type="match status" value="1"/>
</dbReference>
<keyword evidence="5" id="KW-1185">Reference proteome</keyword>
<dbReference type="AlphaFoldDB" id="A0A418WJE3"/>